<keyword evidence="3" id="KW-1185">Reference proteome</keyword>
<dbReference type="AlphaFoldDB" id="A0AAE4FTE7"/>
<reference evidence="3" key="1">
    <citation type="submission" date="2023-07" db="EMBL/GenBank/DDBJ databases">
        <authorList>
            <person name="Luz R."/>
            <person name="Cordeiro R."/>
            <person name="Fonseca A."/>
            <person name="Goncalves V."/>
        </authorList>
    </citation>
    <scope>NUCLEOTIDE SEQUENCE [LARGE SCALE GENOMIC DNA]</scope>
    <source>
        <strain evidence="3">BACA0444</strain>
    </source>
</reference>
<gene>
    <name evidence="2" type="ORF">RIF25_09115</name>
</gene>
<keyword evidence="1" id="KW-0472">Membrane</keyword>
<organism evidence="2 3">
    <name type="scientific">Pseudocalidococcus azoricus BACA0444</name>
    <dbReference type="NCBI Taxonomy" id="2918990"/>
    <lineage>
        <taxon>Bacteria</taxon>
        <taxon>Bacillati</taxon>
        <taxon>Cyanobacteriota</taxon>
        <taxon>Cyanophyceae</taxon>
        <taxon>Acaryochloridales</taxon>
        <taxon>Thermosynechococcaceae</taxon>
        <taxon>Pseudocalidococcus</taxon>
        <taxon>Pseudocalidococcus azoricus</taxon>
    </lineage>
</organism>
<name>A0AAE4FTE7_9CYAN</name>
<dbReference type="Proteomes" id="UP001268256">
    <property type="component" value="Unassembled WGS sequence"/>
</dbReference>
<keyword evidence="1" id="KW-0812">Transmembrane</keyword>
<comment type="caution">
    <text evidence="2">The sequence shown here is derived from an EMBL/GenBank/DDBJ whole genome shotgun (WGS) entry which is preliminary data.</text>
</comment>
<dbReference type="RefSeq" id="WP_322878230.1">
    <property type="nucleotide sequence ID" value="NZ_JAVMIP010000008.1"/>
</dbReference>
<keyword evidence="1" id="KW-1133">Transmembrane helix</keyword>
<evidence type="ECO:0000256" key="1">
    <source>
        <dbReference type="SAM" id="Phobius"/>
    </source>
</evidence>
<evidence type="ECO:0000313" key="3">
    <source>
        <dbReference type="Proteomes" id="UP001268256"/>
    </source>
</evidence>
<protein>
    <submittedName>
        <fullName evidence="2">Uncharacterized protein</fullName>
    </submittedName>
</protein>
<dbReference type="EMBL" id="JAVMIP010000008">
    <property type="protein sequence ID" value="MDS3860972.1"/>
    <property type="molecule type" value="Genomic_DNA"/>
</dbReference>
<accession>A0AAE4FTE7</accession>
<feature type="transmembrane region" description="Helical" evidence="1">
    <location>
        <begin position="7"/>
        <end position="26"/>
    </location>
</feature>
<proteinExistence type="predicted"/>
<sequence length="173" mass="19938">MKRLLKILLYALGGFLTLTLAPYILFWLSMEWEMRAQTYDITDSNFSSIAVASLESLSCGSIPASIRVKRYFRQSNFNDGDELWLLESETNQGVIELVNRLRLRPLKQRGSIEKISGVLANKPAWVVRPQEKIKWLFSDADDQRPEVSQDCKTGLFYLWSIDGKAIFLYHIIT</sequence>
<evidence type="ECO:0000313" key="2">
    <source>
        <dbReference type="EMBL" id="MDS3860972.1"/>
    </source>
</evidence>